<evidence type="ECO:0000313" key="3">
    <source>
        <dbReference type="EMBL" id="PWU67167.1"/>
    </source>
</evidence>
<organism evidence="3 4">
    <name type="scientific">Gracilibacillus dipsosauri</name>
    <dbReference type="NCBI Taxonomy" id="178340"/>
    <lineage>
        <taxon>Bacteria</taxon>
        <taxon>Bacillati</taxon>
        <taxon>Bacillota</taxon>
        <taxon>Bacilli</taxon>
        <taxon>Bacillales</taxon>
        <taxon>Bacillaceae</taxon>
        <taxon>Gracilibacillus</taxon>
    </lineage>
</organism>
<dbReference type="AlphaFoldDB" id="A0A317KUM4"/>
<dbReference type="InterPro" id="IPR001296">
    <property type="entry name" value="Glyco_trans_1"/>
</dbReference>
<dbReference type="Proteomes" id="UP000245624">
    <property type="component" value="Unassembled WGS sequence"/>
</dbReference>
<dbReference type="GO" id="GO:0016757">
    <property type="term" value="F:glycosyltransferase activity"/>
    <property type="evidence" value="ECO:0007669"/>
    <property type="project" value="InterPro"/>
</dbReference>
<sequence>MNVLFLMLNYPFDKKREHMYKDLSRKFAEEGHNVYVAALLENKNGNETFVQREKNHQILWIKAGNYFEVNKFRKGLTAFFLPFYFNNAIDQHFKDIYFDLVIYPTPAITLYYTVKKLKKKHDNAKYLLVVKDIFPQNALDINMLNKGLIYSFFRNIEKKIYNISDYLGCMSNKNIEYLKLHNQIDEDRFFKLENWSSVYKVDKPTDDEYQALIEKYDLKDKFVCTFGGNISPANELEFLIDLAAKLEENNIKDVQFLIIGKGIAKNRIKNLIDKKELKNIKMYDFVPTEEYDQLLALSDVGLVNLNRNYTIPNIPSKTLNLMRIGKPVLAATDVNTDYSTLIMEEAKCGLWCKTGDLDTYYQNFMSLKNSKELREIFAENARNYFEQFLTTDSAYQNIIKKIGE</sequence>
<dbReference type="OrthoDB" id="9811902at2"/>
<dbReference type="PANTHER" id="PTHR46401">
    <property type="entry name" value="GLYCOSYLTRANSFERASE WBBK-RELATED"/>
    <property type="match status" value="1"/>
</dbReference>
<gene>
    <name evidence="3" type="ORF">DLJ74_16460</name>
</gene>
<dbReference type="PANTHER" id="PTHR46401:SF2">
    <property type="entry name" value="GLYCOSYLTRANSFERASE WBBK-RELATED"/>
    <property type="match status" value="1"/>
</dbReference>
<proteinExistence type="predicted"/>
<comment type="caution">
    <text evidence="3">The sequence shown here is derived from an EMBL/GenBank/DDBJ whole genome shotgun (WGS) entry which is preliminary data.</text>
</comment>
<dbReference type="EMBL" id="QGTD01000018">
    <property type="protein sequence ID" value="PWU67167.1"/>
    <property type="molecule type" value="Genomic_DNA"/>
</dbReference>
<dbReference type="GO" id="GO:0009103">
    <property type="term" value="P:lipopolysaccharide biosynthetic process"/>
    <property type="evidence" value="ECO:0007669"/>
    <property type="project" value="TreeGrafter"/>
</dbReference>
<dbReference type="RefSeq" id="WP_109985266.1">
    <property type="nucleotide sequence ID" value="NZ_QGTD01000018.1"/>
</dbReference>
<reference evidence="3 4" key="1">
    <citation type="submission" date="2018-05" db="EMBL/GenBank/DDBJ databases">
        <title>Genomic analysis of Gracilibacillus dipsosauri DD1 reveals novel features of a salt-tolerant amylase.</title>
        <authorList>
            <person name="Deutch C.E."/>
            <person name="Yang S."/>
        </authorList>
    </citation>
    <scope>NUCLEOTIDE SEQUENCE [LARGE SCALE GENOMIC DNA]</scope>
    <source>
        <strain evidence="3 4">DD1</strain>
    </source>
</reference>
<keyword evidence="1 3" id="KW-0808">Transferase</keyword>
<keyword evidence="4" id="KW-1185">Reference proteome</keyword>
<evidence type="ECO:0000313" key="4">
    <source>
        <dbReference type="Proteomes" id="UP000245624"/>
    </source>
</evidence>
<evidence type="ECO:0000256" key="1">
    <source>
        <dbReference type="ARBA" id="ARBA00022679"/>
    </source>
</evidence>
<protein>
    <submittedName>
        <fullName evidence="3">Glycosyltransferase WbuB</fullName>
    </submittedName>
</protein>
<dbReference type="Gene3D" id="3.40.50.2000">
    <property type="entry name" value="Glycogen Phosphorylase B"/>
    <property type="match status" value="2"/>
</dbReference>
<dbReference type="CDD" id="cd03794">
    <property type="entry name" value="GT4_WbuB-like"/>
    <property type="match status" value="1"/>
</dbReference>
<evidence type="ECO:0000259" key="2">
    <source>
        <dbReference type="Pfam" id="PF00534"/>
    </source>
</evidence>
<dbReference type="Pfam" id="PF00534">
    <property type="entry name" value="Glycos_transf_1"/>
    <property type="match status" value="1"/>
</dbReference>
<dbReference type="SUPFAM" id="SSF53756">
    <property type="entry name" value="UDP-Glycosyltransferase/glycogen phosphorylase"/>
    <property type="match status" value="1"/>
</dbReference>
<accession>A0A317KUM4</accession>
<name>A0A317KUM4_9BACI</name>
<feature type="domain" description="Glycosyl transferase family 1" evidence="2">
    <location>
        <begin position="215"/>
        <end position="383"/>
    </location>
</feature>